<feature type="region of interest" description="Disordered" evidence="1">
    <location>
        <begin position="114"/>
        <end position="213"/>
    </location>
</feature>
<dbReference type="Proteomes" id="UP001162060">
    <property type="component" value="Unassembled WGS sequence"/>
</dbReference>
<feature type="region of interest" description="Disordered" evidence="1">
    <location>
        <begin position="336"/>
        <end position="380"/>
    </location>
</feature>
<dbReference type="FunFam" id="1.10.287.110:FF:000002">
    <property type="entry name" value="putative tyrosine-protein phosphatase auxilin isoform X2"/>
    <property type="match status" value="1"/>
</dbReference>
<dbReference type="GO" id="GO:0072318">
    <property type="term" value="P:clathrin coat disassembly"/>
    <property type="evidence" value="ECO:0007669"/>
    <property type="project" value="TreeGrafter"/>
</dbReference>
<evidence type="ECO:0008006" key="4">
    <source>
        <dbReference type="Google" id="ProtNLM"/>
    </source>
</evidence>
<sequence length="500" mass="54434">METGVWAFYYVQGEEGEDSVHPNAFRLSGVLPGADVTLADVLASFPLRNPRAFHFRFRLNQGASSGFYWLDVVQPTQQVPLASGRVVCKLLRLDRRPRAGLVFKRRPVLKWVDRSRPYNGQDTRTSAGRDKSSSNVMPADTGPSLVDGSSSSSSSFHRSSSLPAFEQGRPAKYLDRPSSSTAHGADARQSNVSSRLSSVSGEKKTVARPGAALNATAPVQEKLEDFLSGGKQVTGSSGGAAAAAATTVTSAGIAVAAAAVVVPNEDVNLMSDSGWHDAPATCNATSDFLNAMDPLAARAAPATQASHPEAVYREPLHFDDDNGQTVGPVTIAEMEAHSKSTSDGSNVYNPSLVDKSTKSDDVRRAMEERERQVQRDVERAREDLRKREEAVRTMSAMKDTANAVIGPRLKSWAEDNGRVKNIRTLLSTMHQVMWEDCKWSEVNMGKLIQPNDVKRYYRKAMIVVHPDKSGGRQAEQLLIAERVFAALNTAWEDFQKSNPC</sequence>
<accession>A0AAV1UV21</accession>
<dbReference type="Gene3D" id="1.10.287.110">
    <property type="entry name" value="DnaJ domain"/>
    <property type="match status" value="1"/>
</dbReference>
<dbReference type="CDD" id="cd06257">
    <property type="entry name" value="DnaJ"/>
    <property type="match status" value="1"/>
</dbReference>
<dbReference type="GO" id="GO:0005737">
    <property type="term" value="C:cytoplasm"/>
    <property type="evidence" value="ECO:0007669"/>
    <property type="project" value="TreeGrafter"/>
</dbReference>
<dbReference type="PANTHER" id="PTHR23172:SF19">
    <property type="entry name" value="J DOMAIN-CONTAINING PROTEIN"/>
    <property type="match status" value="1"/>
</dbReference>
<reference evidence="2" key="1">
    <citation type="submission" date="2024-01" db="EMBL/GenBank/DDBJ databases">
        <authorList>
            <person name="Webb A."/>
        </authorList>
    </citation>
    <scope>NUCLEOTIDE SEQUENCE</scope>
    <source>
        <strain evidence="2">Pm1</strain>
    </source>
</reference>
<evidence type="ECO:0000313" key="2">
    <source>
        <dbReference type="EMBL" id="CAK7938270.1"/>
    </source>
</evidence>
<dbReference type="InterPro" id="IPR029071">
    <property type="entry name" value="Ubiquitin-like_domsf"/>
</dbReference>
<feature type="compositionally biased region" description="Basic and acidic residues" evidence="1">
    <location>
        <begin position="355"/>
        <end position="380"/>
    </location>
</feature>
<comment type="caution">
    <text evidence="2">The sequence shown here is derived from an EMBL/GenBank/DDBJ whole genome shotgun (WGS) entry which is preliminary data.</text>
</comment>
<organism evidence="2 3">
    <name type="scientific">Peronospora matthiolae</name>
    <dbReference type="NCBI Taxonomy" id="2874970"/>
    <lineage>
        <taxon>Eukaryota</taxon>
        <taxon>Sar</taxon>
        <taxon>Stramenopiles</taxon>
        <taxon>Oomycota</taxon>
        <taxon>Peronosporomycetes</taxon>
        <taxon>Peronosporales</taxon>
        <taxon>Peronosporaceae</taxon>
        <taxon>Peronospora</taxon>
    </lineage>
</organism>
<protein>
    <recommendedName>
        <fullName evidence="4">J domain-containing protein</fullName>
    </recommendedName>
</protein>
<dbReference type="GO" id="GO:0072583">
    <property type="term" value="P:clathrin-dependent endocytosis"/>
    <property type="evidence" value="ECO:0007669"/>
    <property type="project" value="TreeGrafter"/>
</dbReference>
<evidence type="ECO:0000256" key="1">
    <source>
        <dbReference type="SAM" id="MobiDB-lite"/>
    </source>
</evidence>
<dbReference type="InterPro" id="IPR036869">
    <property type="entry name" value="J_dom_sf"/>
</dbReference>
<dbReference type="InterPro" id="IPR001623">
    <property type="entry name" value="DnaJ_domain"/>
</dbReference>
<dbReference type="EMBL" id="CAKLBY020000229">
    <property type="protein sequence ID" value="CAK7938270.1"/>
    <property type="molecule type" value="Genomic_DNA"/>
</dbReference>
<proteinExistence type="predicted"/>
<gene>
    <name evidence="2" type="ORF">PM001_LOCUS23420</name>
</gene>
<name>A0AAV1UV21_9STRA</name>
<feature type="compositionally biased region" description="Low complexity" evidence="1">
    <location>
        <begin position="190"/>
        <end position="200"/>
    </location>
</feature>
<dbReference type="PANTHER" id="PTHR23172">
    <property type="entry name" value="AUXILIN/CYCLIN G-ASSOCIATED KINASE-RELATED"/>
    <property type="match status" value="1"/>
</dbReference>
<dbReference type="GO" id="GO:0030276">
    <property type="term" value="F:clathrin binding"/>
    <property type="evidence" value="ECO:0007669"/>
    <property type="project" value="TreeGrafter"/>
</dbReference>
<dbReference type="SUPFAM" id="SSF54236">
    <property type="entry name" value="Ubiquitin-like"/>
    <property type="match status" value="1"/>
</dbReference>
<dbReference type="SUPFAM" id="SSF46565">
    <property type="entry name" value="Chaperone J-domain"/>
    <property type="match status" value="1"/>
</dbReference>
<dbReference type="AlphaFoldDB" id="A0AAV1UV21"/>
<feature type="compositionally biased region" description="Low complexity" evidence="1">
    <location>
        <begin position="149"/>
        <end position="161"/>
    </location>
</feature>
<evidence type="ECO:0000313" key="3">
    <source>
        <dbReference type="Proteomes" id="UP001162060"/>
    </source>
</evidence>
<dbReference type="GO" id="GO:0031982">
    <property type="term" value="C:vesicle"/>
    <property type="evidence" value="ECO:0007669"/>
    <property type="project" value="TreeGrafter"/>
</dbReference>